<comment type="similarity">
    <text evidence="2">Belongs to the terpene cyclase/mutase family.</text>
</comment>
<keyword evidence="6" id="KW-1185">Reference proteome</keyword>
<evidence type="ECO:0000313" key="6">
    <source>
        <dbReference type="Proteomes" id="UP000638263"/>
    </source>
</evidence>
<dbReference type="SUPFAM" id="SSF48239">
    <property type="entry name" value="Terpenoid cyclases/Protein prenyltransferases"/>
    <property type="match status" value="1"/>
</dbReference>
<reference evidence="5" key="1">
    <citation type="journal article" date="2014" name="Int. J. Syst. Evol. Microbiol.">
        <title>Complete genome sequence of Corynebacterium casei LMG S-19264T (=DSM 44701T), isolated from a smear-ripened cheese.</title>
        <authorList>
            <consortium name="US DOE Joint Genome Institute (JGI-PGF)"/>
            <person name="Walter F."/>
            <person name="Albersmeier A."/>
            <person name="Kalinowski J."/>
            <person name="Ruckert C."/>
        </authorList>
    </citation>
    <scope>NUCLEOTIDE SEQUENCE</scope>
    <source>
        <strain evidence="5">CGMCC 4.3508</strain>
    </source>
</reference>
<reference evidence="5" key="2">
    <citation type="submission" date="2020-09" db="EMBL/GenBank/DDBJ databases">
        <authorList>
            <person name="Sun Q."/>
            <person name="Zhou Y."/>
        </authorList>
    </citation>
    <scope>NUCLEOTIDE SEQUENCE</scope>
    <source>
        <strain evidence="5">CGMCC 4.3508</strain>
    </source>
</reference>
<dbReference type="EMBL" id="BMMH01000001">
    <property type="protein sequence ID" value="GGK91827.1"/>
    <property type="molecule type" value="Genomic_DNA"/>
</dbReference>
<keyword evidence="3" id="KW-0677">Repeat</keyword>
<protein>
    <recommendedName>
        <fullName evidence="4">Squalene cyclase C-terminal domain-containing protein</fullName>
    </recommendedName>
</protein>
<dbReference type="PANTHER" id="PTHR11764:SF20">
    <property type="entry name" value="LANOSTEROL SYNTHASE"/>
    <property type="match status" value="1"/>
</dbReference>
<evidence type="ECO:0000256" key="2">
    <source>
        <dbReference type="ARBA" id="ARBA00009755"/>
    </source>
</evidence>
<dbReference type="GO" id="GO:0016104">
    <property type="term" value="P:triterpenoid biosynthetic process"/>
    <property type="evidence" value="ECO:0007669"/>
    <property type="project" value="InterPro"/>
</dbReference>
<comment type="caution">
    <text evidence="5">The sequence shown here is derived from an EMBL/GenBank/DDBJ whole genome shotgun (WGS) entry which is preliminary data.</text>
</comment>
<feature type="domain" description="Squalene cyclase C-terminal" evidence="4">
    <location>
        <begin position="242"/>
        <end position="336"/>
    </location>
</feature>
<gene>
    <name evidence="5" type="ORF">GCM10011588_02750</name>
</gene>
<dbReference type="InterPro" id="IPR032696">
    <property type="entry name" value="SQ_cyclase_C"/>
</dbReference>
<dbReference type="Proteomes" id="UP000638263">
    <property type="component" value="Unassembled WGS sequence"/>
</dbReference>
<dbReference type="Gene3D" id="1.50.10.20">
    <property type="match status" value="2"/>
</dbReference>
<dbReference type="InterPro" id="IPR008930">
    <property type="entry name" value="Terpenoid_cyclase/PrenylTrfase"/>
</dbReference>
<dbReference type="AlphaFoldDB" id="A0A917VL65"/>
<organism evidence="5 6">
    <name type="scientific">Nocardia jinanensis</name>
    <dbReference type="NCBI Taxonomy" id="382504"/>
    <lineage>
        <taxon>Bacteria</taxon>
        <taxon>Bacillati</taxon>
        <taxon>Actinomycetota</taxon>
        <taxon>Actinomycetes</taxon>
        <taxon>Mycobacteriales</taxon>
        <taxon>Nocardiaceae</taxon>
        <taxon>Nocardia</taxon>
    </lineage>
</organism>
<evidence type="ECO:0000256" key="3">
    <source>
        <dbReference type="ARBA" id="ARBA00022737"/>
    </source>
</evidence>
<proteinExistence type="inferred from homology"/>
<evidence type="ECO:0000256" key="1">
    <source>
        <dbReference type="ARBA" id="ARBA00004999"/>
    </source>
</evidence>
<comment type="pathway">
    <text evidence="1">Secondary metabolite biosynthesis; hopanoid biosynthesis.</text>
</comment>
<dbReference type="CDD" id="cd00688">
    <property type="entry name" value="ISOPREN_C2_like"/>
    <property type="match status" value="1"/>
</dbReference>
<sequence>MARGVKCEQSEYFWLPSFPGKHSAIVDMLSTHLENRALSVDRVVAEACEYFRRAQQPDGSIAEDPSILVFQEWDSVNALKAIALWQKVLPAGYGSVTDGVLAFLAGREKPTGMLSWGAAEIGPAEYCTETSSEYISALALLGYEEKARRKAEFLRSRQLPDGPWEEVHSHIPRAFQLEPSVTGFALCALDDAGIDPDRLDEALEFLAGKQVDEGHFGINWYYYCTHYYLMRPAVAALVQFGNFAAAARARDFVLKQQRPDGSWFSEVPGFRGEPSVPELQTALALMTLAQTGMGVGDPPVRRAVDWLLDRRRGDGSWFGGRYPYPETESYSSFRATQDVYTTAQVLAAFKYLEQQ</sequence>
<name>A0A917VL65_9NOCA</name>
<dbReference type="InterPro" id="IPR018333">
    <property type="entry name" value="Squalene_cyclase"/>
</dbReference>
<dbReference type="GO" id="GO:0005811">
    <property type="term" value="C:lipid droplet"/>
    <property type="evidence" value="ECO:0007669"/>
    <property type="project" value="InterPro"/>
</dbReference>
<dbReference type="PANTHER" id="PTHR11764">
    <property type="entry name" value="TERPENE CYCLASE/MUTASE FAMILY MEMBER"/>
    <property type="match status" value="1"/>
</dbReference>
<evidence type="ECO:0000313" key="5">
    <source>
        <dbReference type="EMBL" id="GGK91827.1"/>
    </source>
</evidence>
<accession>A0A917VL65</accession>
<dbReference type="Pfam" id="PF13243">
    <property type="entry name" value="SQHop_cyclase_C"/>
    <property type="match status" value="1"/>
</dbReference>
<evidence type="ECO:0000259" key="4">
    <source>
        <dbReference type="Pfam" id="PF13243"/>
    </source>
</evidence>
<dbReference type="GO" id="GO:0016866">
    <property type="term" value="F:intramolecular transferase activity"/>
    <property type="evidence" value="ECO:0007669"/>
    <property type="project" value="InterPro"/>
</dbReference>